<keyword evidence="5 18" id="KW-0812">Transmembrane</keyword>
<dbReference type="SFLD" id="SFLDF00027">
    <property type="entry name" value="p-type_atpase"/>
    <property type="match status" value="1"/>
</dbReference>
<dbReference type="Pfam" id="PF08282">
    <property type="entry name" value="Hydrolase_3"/>
    <property type="match status" value="1"/>
</dbReference>
<dbReference type="Proteomes" id="UP000623129">
    <property type="component" value="Unassembled WGS sequence"/>
</dbReference>
<dbReference type="InterPro" id="IPR023299">
    <property type="entry name" value="ATPase_P-typ_cyto_dom_N"/>
</dbReference>
<dbReference type="CDD" id="cd02081">
    <property type="entry name" value="P-type_ATPase_Ca_PMCA-like"/>
    <property type="match status" value="1"/>
</dbReference>
<dbReference type="InterPro" id="IPR006068">
    <property type="entry name" value="ATPase_P-typ_cation-transptr_C"/>
</dbReference>
<evidence type="ECO:0000313" key="21">
    <source>
        <dbReference type="Proteomes" id="UP000623129"/>
    </source>
</evidence>
<reference evidence="20" key="1">
    <citation type="submission" date="2020-01" db="EMBL/GenBank/DDBJ databases">
        <title>Genome sequence of Kobresia littledalei, the first chromosome-level genome in the family Cyperaceae.</title>
        <authorList>
            <person name="Qu G."/>
        </authorList>
    </citation>
    <scope>NUCLEOTIDE SEQUENCE</scope>
    <source>
        <strain evidence="20">C.B.Clarke</strain>
        <tissue evidence="20">Leaf</tissue>
    </source>
</reference>
<dbReference type="GO" id="GO:0005516">
    <property type="term" value="F:calmodulin binding"/>
    <property type="evidence" value="ECO:0007669"/>
    <property type="project" value="UniProtKB-KW"/>
</dbReference>
<feature type="transmembrane region" description="Helical" evidence="18">
    <location>
        <begin position="894"/>
        <end position="915"/>
    </location>
</feature>
<keyword evidence="7 18" id="KW-0547">Nucleotide-binding</keyword>
<dbReference type="Gene3D" id="3.40.1110.10">
    <property type="entry name" value="Calcium-transporting ATPase, cytoplasmic domain N"/>
    <property type="match status" value="1"/>
</dbReference>
<comment type="catalytic activity">
    <reaction evidence="16 18">
        <text>Ca(2+)(in) + ATP + H2O = Ca(2+)(out) + ADP + phosphate + H(+)</text>
        <dbReference type="Rhea" id="RHEA:18105"/>
        <dbReference type="ChEBI" id="CHEBI:15377"/>
        <dbReference type="ChEBI" id="CHEBI:15378"/>
        <dbReference type="ChEBI" id="CHEBI:29108"/>
        <dbReference type="ChEBI" id="CHEBI:30616"/>
        <dbReference type="ChEBI" id="CHEBI:43474"/>
        <dbReference type="ChEBI" id="CHEBI:456216"/>
        <dbReference type="EC" id="7.2.2.10"/>
    </reaction>
</comment>
<sequence>MSRFPRTGPDQEALVGGIAHWPISEEVRKFGFNISPDELAVIASNHRMSRLTLHGGVDGISNKIQVSLKKGIKENEIKTREAIYGTNKYTEKPSRSFWKFVWDALHDLTLIILMVCAIVSVVVGLFTEGFPKGMYDGIGIILSIFLVVIVTSVSDYRQSLQFIELDKEKEKIYVHVTRDGIRQKVLIFDVVVGDVVHLSIGDQVPADGLFVSGYALMIDESSLTGESEHVHISHHKPFLRSGTKVVDGSATMLVTAVGMNTEWGKLMSTLTLSHGGEDETPLQVKLNSVATLIGQIGLAFATLTFLVLLGRFFVEKYINGTEWSAKDASTIVNYFAIAVTIIVVAVPEGLPLAVTLSLAFAMKKLMDAQALVRHLSACETMGSASHICTDKTGTLTTNHMAVDKIWLCEVSKSLSSTSDTVKELHSAIPRNAISVLLQCIFENTSSEVVRGKDGKKTVLGSPTEIALLEFGLKLEDFGGDQYQKNEKVKVEPFNSEKKMMSVVISVHGGYRVFCKGASEIILGMCDKILDKEGNIIPMSQNQSKEILSIINEFASEALRTLCVAFRDLDAFDSREAIPTSRYTLIAVVGIKDPVRPGVKESVKTCMDAGIMVHMITGDNINTAKAIAKECGILTDDGIAIEGPVFRSKSPEELKELMPKIQVMARSSPLDKLMFVEVWKDMFNKVVAVTGDGTNDAPALNRADIGVAMGISGTEVAKESADVIVLDDNFSTIVHVVRWGRAVYVNIQKFVQFQLTVNIVALIINFFSACIIGSAPLTAVQLLWVNMIMDTLGALALATEPPHEELMESPPVKKDDNLITKTMWRNIIGQSLYQLVVLGVLVFCGKKIFNLTGTNADATLNTLIFNSFVFCQLFNEINSREMEKINVFEGIFRNWIFIGIITGTVIFQVIIIEFLGTFANTVPQSWKLWLVSIIIGSISMIIAVILKCVPDELLKLKPSIVLPKDYVPLPDGPDGV</sequence>
<dbReference type="InterPro" id="IPR023298">
    <property type="entry name" value="ATPase_P-typ_TM_dom_sf"/>
</dbReference>
<dbReference type="OrthoDB" id="3352408at2759"/>
<comment type="subcellular location">
    <subcellularLocation>
        <location evidence="1 18">Membrane</location>
        <topology evidence="1 18">Multi-pass membrane protein</topology>
    </subcellularLocation>
</comment>
<evidence type="ECO:0000256" key="15">
    <source>
        <dbReference type="ARBA" id="ARBA00023136"/>
    </source>
</evidence>
<dbReference type="SUPFAM" id="SSF56784">
    <property type="entry name" value="HAD-like"/>
    <property type="match status" value="1"/>
</dbReference>
<dbReference type="PANTHER" id="PTHR24093:SF512">
    <property type="entry name" value="CALCIUM-TRANSPORTING ATPASE 6, PLASMA MEMBRANE-TYPE-RELATED"/>
    <property type="match status" value="1"/>
</dbReference>
<evidence type="ECO:0000259" key="19">
    <source>
        <dbReference type="SMART" id="SM00831"/>
    </source>
</evidence>
<evidence type="ECO:0000256" key="3">
    <source>
        <dbReference type="ARBA" id="ARBA00022448"/>
    </source>
</evidence>
<feature type="transmembrane region" description="Helical" evidence="18">
    <location>
        <begin position="830"/>
        <end position="848"/>
    </location>
</feature>
<feature type="transmembrane region" description="Helical" evidence="18">
    <location>
        <begin position="292"/>
        <end position="314"/>
    </location>
</feature>
<dbReference type="FunFam" id="3.40.1110.10:FF:000011">
    <property type="entry name" value="Calcium-transporting ATPase"/>
    <property type="match status" value="1"/>
</dbReference>
<keyword evidence="8 18" id="KW-0106">Calcium</keyword>
<dbReference type="NCBIfam" id="TIGR01494">
    <property type="entry name" value="ATPase_P-type"/>
    <property type="match status" value="3"/>
</dbReference>
<comment type="caution">
    <text evidence="20">The sequence shown here is derived from an EMBL/GenBank/DDBJ whole genome shotgun (WGS) entry which is preliminary data.</text>
</comment>
<protein>
    <recommendedName>
        <fullName evidence="18">Calcium-transporting ATPase</fullName>
        <ecNumber evidence="18">7.2.2.10</ecNumber>
    </recommendedName>
</protein>
<dbReference type="Gene3D" id="2.70.150.10">
    <property type="entry name" value="Calcium-transporting ATPase, cytoplasmic transduction domain A"/>
    <property type="match status" value="1"/>
</dbReference>
<evidence type="ECO:0000256" key="18">
    <source>
        <dbReference type="RuleBase" id="RU361146"/>
    </source>
</evidence>
<keyword evidence="12" id="KW-1278">Translocase</keyword>
<evidence type="ECO:0000256" key="8">
    <source>
        <dbReference type="ARBA" id="ARBA00022837"/>
    </source>
</evidence>
<dbReference type="SFLD" id="SFLDG00002">
    <property type="entry name" value="C1.7:_P-type_atpase_like"/>
    <property type="match status" value="1"/>
</dbReference>
<comment type="function">
    <text evidence="18">Catalyzes the hydrolysis of ATP coupled with the transport of calcium.</text>
</comment>
<evidence type="ECO:0000256" key="4">
    <source>
        <dbReference type="ARBA" id="ARBA00022568"/>
    </source>
</evidence>
<comment type="function">
    <text evidence="17">This magnesium-dependent enzyme catalyzes the hydrolysis of ATP coupled with the translocation of calcium from the cytosol out of the cell, into the endoplasmic reticulum, or into organelles.</text>
</comment>
<dbReference type="SUPFAM" id="SSF81665">
    <property type="entry name" value="Calcium ATPase, transmembrane domain M"/>
    <property type="match status" value="1"/>
</dbReference>
<keyword evidence="11" id="KW-0112">Calmodulin-binding</keyword>
<dbReference type="PRINTS" id="PR00120">
    <property type="entry name" value="HATPASE"/>
</dbReference>
<proteinExistence type="inferred from homology"/>
<dbReference type="SUPFAM" id="SSF81653">
    <property type="entry name" value="Calcium ATPase, transduction domain A"/>
    <property type="match status" value="1"/>
</dbReference>
<dbReference type="InterPro" id="IPR004014">
    <property type="entry name" value="ATPase_P-typ_cation-transptr_N"/>
</dbReference>
<accession>A0A833QZI6</accession>
<dbReference type="PRINTS" id="PR00119">
    <property type="entry name" value="CATATPASE"/>
</dbReference>
<feature type="transmembrane region" description="Helical" evidence="18">
    <location>
        <begin position="133"/>
        <end position="153"/>
    </location>
</feature>
<evidence type="ECO:0000256" key="11">
    <source>
        <dbReference type="ARBA" id="ARBA00022860"/>
    </source>
</evidence>
<feature type="transmembrane region" description="Helical" evidence="18">
    <location>
        <begin position="754"/>
        <end position="774"/>
    </location>
</feature>
<dbReference type="InterPro" id="IPR006408">
    <property type="entry name" value="P-type_ATPase_IIB"/>
</dbReference>
<dbReference type="InterPro" id="IPR008250">
    <property type="entry name" value="ATPase_P-typ_transduc_dom_A_sf"/>
</dbReference>
<keyword evidence="3 18" id="KW-0813">Transport</keyword>
<keyword evidence="21" id="KW-1185">Reference proteome</keyword>
<keyword evidence="10" id="KW-0460">Magnesium</keyword>
<dbReference type="FunFam" id="3.40.50.1000:FF:000011">
    <property type="entry name" value="Calcium-transporting ATPase"/>
    <property type="match status" value="1"/>
</dbReference>
<dbReference type="GO" id="GO:0016887">
    <property type="term" value="F:ATP hydrolysis activity"/>
    <property type="evidence" value="ECO:0007669"/>
    <property type="project" value="InterPro"/>
</dbReference>
<evidence type="ECO:0000256" key="10">
    <source>
        <dbReference type="ARBA" id="ARBA00022842"/>
    </source>
</evidence>
<dbReference type="InterPro" id="IPR044492">
    <property type="entry name" value="P_typ_ATPase_HD_dom"/>
</dbReference>
<evidence type="ECO:0000256" key="1">
    <source>
        <dbReference type="ARBA" id="ARBA00004141"/>
    </source>
</evidence>
<dbReference type="InterPro" id="IPR036412">
    <property type="entry name" value="HAD-like_sf"/>
</dbReference>
<keyword evidence="9 18" id="KW-0067">ATP-binding</keyword>
<dbReference type="Pfam" id="PF13246">
    <property type="entry name" value="Cation_ATPase"/>
    <property type="match status" value="1"/>
</dbReference>
<dbReference type="Pfam" id="PF00689">
    <property type="entry name" value="Cation_ATPase_C"/>
    <property type="match status" value="1"/>
</dbReference>
<feature type="domain" description="Cation-transporting P-type ATPase N-terminal" evidence="19">
    <location>
        <begin position="53"/>
        <end position="125"/>
    </location>
</feature>
<evidence type="ECO:0000256" key="9">
    <source>
        <dbReference type="ARBA" id="ARBA00022840"/>
    </source>
</evidence>
<dbReference type="GO" id="GO:0046872">
    <property type="term" value="F:metal ion binding"/>
    <property type="evidence" value="ECO:0007669"/>
    <property type="project" value="UniProtKB-KW"/>
</dbReference>
<dbReference type="AlphaFoldDB" id="A0A833QZI6"/>
<dbReference type="Gene3D" id="3.40.50.1000">
    <property type="entry name" value="HAD superfamily/HAD-like"/>
    <property type="match status" value="1"/>
</dbReference>
<dbReference type="SMART" id="SM00831">
    <property type="entry name" value="Cation_ATPase_N"/>
    <property type="match status" value="1"/>
</dbReference>
<evidence type="ECO:0000256" key="14">
    <source>
        <dbReference type="ARBA" id="ARBA00023065"/>
    </source>
</evidence>
<keyword evidence="4 18" id="KW-0109">Calcium transport</keyword>
<dbReference type="NCBIfam" id="TIGR01517">
    <property type="entry name" value="ATPase-IIB_Ca"/>
    <property type="match status" value="1"/>
</dbReference>
<dbReference type="InterPro" id="IPR018303">
    <property type="entry name" value="ATPase_P-typ_P_site"/>
</dbReference>
<feature type="transmembrane region" description="Helical" evidence="18">
    <location>
        <begin position="334"/>
        <end position="361"/>
    </location>
</feature>
<dbReference type="Pfam" id="PF00122">
    <property type="entry name" value="E1-E2_ATPase"/>
    <property type="match status" value="1"/>
</dbReference>
<comment type="similarity">
    <text evidence="2 18">Belongs to the cation transport ATPase (P-type) (TC 3.A.3) family. Type IIB subfamily.</text>
</comment>
<evidence type="ECO:0000256" key="7">
    <source>
        <dbReference type="ARBA" id="ARBA00022741"/>
    </source>
</evidence>
<dbReference type="PANTHER" id="PTHR24093">
    <property type="entry name" value="CATION TRANSPORTING ATPASE"/>
    <property type="match status" value="1"/>
</dbReference>
<dbReference type="FunFam" id="1.20.1110.10:FF:000039">
    <property type="entry name" value="Calcium-transporting ATPase"/>
    <property type="match status" value="1"/>
</dbReference>
<evidence type="ECO:0000256" key="16">
    <source>
        <dbReference type="ARBA" id="ARBA00048694"/>
    </source>
</evidence>
<gene>
    <name evidence="20" type="ORF">FCM35_KLT04077</name>
</gene>
<evidence type="ECO:0000256" key="13">
    <source>
        <dbReference type="ARBA" id="ARBA00022989"/>
    </source>
</evidence>
<comment type="caution">
    <text evidence="18">Lacks conserved residue(s) required for the propagation of feature annotation.</text>
</comment>
<dbReference type="GO" id="GO:0005388">
    <property type="term" value="F:P-type calcium transporter activity"/>
    <property type="evidence" value="ECO:0007669"/>
    <property type="project" value="UniProtKB-EC"/>
</dbReference>
<dbReference type="SUPFAM" id="SSF81660">
    <property type="entry name" value="Metal cation-transporting ATPase, ATP-binding domain N"/>
    <property type="match status" value="1"/>
</dbReference>
<keyword evidence="6" id="KW-0479">Metal-binding</keyword>
<dbReference type="SFLD" id="SFLDS00003">
    <property type="entry name" value="Haloacid_Dehalogenase"/>
    <property type="match status" value="1"/>
</dbReference>
<organism evidence="20 21">
    <name type="scientific">Carex littledalei</name>
    <dbReference type="NCBI Taxonomy" id="544730"/>
    <lineage>
        <taxon>Eukaryota</taxon>
        <taxon>Viridiplantae</taxon>
        <taxon>Streptophyta</taxon>
        <taxon>Embryophyta</taxon>
        <taxon>Tracheophyta</taxon>
        <taxon>Spermatophyta</taxon>
        <taxon>Magnoliopsida</taxon>
        <taxon>Liliopsida</taxon>
        <taxon>Poales</taxon>
        <taxon>Cyperaceae</taxon>
        <taxon>Cyperoideae</taxon>
        <taxon>Cariceae</taxon>
        <taxon>Carex</taxon>
        <taxon>Carex subgen. Euthyceras</taxon>
    </lineage>
</organism>
<dbReference type="GO" id="GO:0005524">
    <property type="term" value="F:ATP binding"/>
    <property type="evidence" value="ECO:0007669"/>
    <property type="project" value="UniProtKB-KW"/>
</dbReference>
<keyword evidence="13 18" id="KW-1133">Transmembrane helix</keyword>
<dbReference type="PROSITE" id="PS00154">
    <property type="entry name" value="ATPASE_E1_E2"/>
    <property type="match status" value="1"/>
</dbReference>
<evidence type="ECO:0000256" key="12">
    <source>
        <dbReference type="ARBA" id="ARBA00022967"/>
    </source>
</evidence>
<dbReference type="GO" id="GO:0005886">
    <property type="term" value="C:plasma membrane"/>
    <property type="evidence" value="ECO:0007669"/>
    <property type="project" value="TreeGrafter"/>
</dbReference>
<evidence type="ECO:0000256" key="17">
    <source>
        <dbReference type="ARBA" id="ARBA00055246"/>
    </source>
</evidence>
<dbReference type="Pfam" id="PF00690">
    <property type="entry name" value="Cation_ATPase_N"/>
    <property type="match status" value="1"/>
</dbReference>
<dbReference type="EC" id="7.2.2.10" evidence="18"/>
<evidence type="ECO:0000256" key="5">
    <source>
        <dbReference type="ARBA" id="ARBA00022692"/>
    </source>
</evidence>
<dbReference type="Gene3D" id="1.20.1110.10">
    <property type="entry name" value="Calcium-transporting ATPase, transmembrane domain"/>
    <property type="match status" value="1"/>
</dbReference>
<dbReference type="InterPro" id="IPR023214">
    <property type="entry name" value="HAD_sf"/>
</dbReference>
<dbReference type="InterPro" id="IPR001757">
    <property type="entry name" value="P_typ_ATPase"/>
</dbReference>
<evidence type="ECO:0000256" key="2">
    <source>
        <dbReference type="ARBA" id="ARBA00006124"/>
    </source>
</evidence>
<keyword evidence="15 18" id="KW-0472">Membrane</keyword>
<evidence type="ECO:0000313" key="20">
    <source>
        <dbReference type="EMBL" id="KAF3330723.1"/>
    </source>
</evidence>
<feature type="transmembrane region" description="Helical" evidence="18">
    <location>
        <begin position="104"/>
        <end position="127"/>
    </location>
</feature>
<dbReference type="EMBL" id="SWLB01000013">
    <property type="protein sequence ID" value="KAF3330723.1"/>
    <property type="molecule type" value="Genomic_DNA"/>
</dbReference>
<dbReference type="InterPro" id="IPR059000">
    <property type="entry name" value="ATPase_P-type_domA"/>
</dbReference>
<dbReference type="FunFam" id="2.70.150.10:FF:000006">
    <property type="entry name" value="Calcium-transporting ATPase"/>
    <property type="match status" value="1"/>
</dbReference>
<name>A0A833QZI6_9POAL</name>
<keyword evidence="14 18" id="KW-0406">Ion transport</keyword>
<evidence type="ECO:0000256" key="6">
    <source>
        <dbReference type="ARBA" id="ARBA00022723"/>
    </source>
</evidence>
<feature type="transmembrane region" description="Helical" evidence="18">
    <location>
        <begin position="927"/>
        <end position="948"/>
    </location>
</feature>